<name>A0ABM0JAF6_APLCA</name>
<evidence type="ECO:0000256" key="2">
    <source>
        <dbReference type="SAM" id="Phobius"/>
    </source>
</evidence>
<evidence type="ECO:0000313" key="3">
    <source>
        <dbReference type="Proteomes" id="UP000694888"/>
    </source>
</evidence>
<organism evidence="3 4">
    <name type="scientific">Aplysia californica</name>
    <name type="common">California sea hare</name>
    <dbReference type="NCBI Taxonomy" id="6500"/>
    <lineage>
        <taxon>Eukaryota</taxon>
        <taxon>Metazoa</taxon>
        <taxon>Spiralia</taxon>
        <taxon>Lophotrochozoa</taxon>
        <taxon>Mollusca</taxon>
        <taxon>Gastropoda</taxon>
        <taxon>Heterobranchia</taxon>
        <taxon>Euthyneura</taxon>
        <taxon>Tectipleura</taxon>
        <taxon>Aplysiida</taxon>
        <taxon>Aplysioidea</taxon>
        <taxon>Aplysiidae</taxon>
        <taxon>Aplysia</taxon>
    </lineage>
</organism>
<gene>
    <name evidence="4" type="primary">LOC101858752</name>
</gene>
<feature type="compositionally biased region" description="Basic and acidic residues" evidence="1">
    <location>
        <begin position="224"/>
        <end position="242"/>
    </location>
</feature>
<protein>
    <submittedName>
        <fullName evidence="4">Uncharacterized protein LOC101858752</fullName>
    </submittedName>
</protein>
<accession>A0ABM0JAF6</accession>
<dbReference type="RefSeq" id="XP_005089153.1">
    <property type="nucleotide sequence ID" value="XM_005089096.3"/>
</dbReference>
<keyword evidence="2" id="KW-0472">Membrane</keyword>
<feature type="region of interest" description="Disordered" evidence="1">
    <location>
        <begin position="220"/>
        <end position="242"/>
    </location>
</feature>
<feature type="transmembrane region" description="Helical" evidence="2">
    <location>
        <begin position="29"/>
        <end position="47"/>
    </location>
</feature>
<evidence type="ECO:0000313" key="4">
    <source>
        <dbReference type="RefSeq" id="XP_005089153.1"/>
    </source>
</evidence>
<feature type="region of interest" description="Disordered" evidence="1">
    <location>
        <begin position="295"/>
        <end position="315"/>
    </location>
</feature>
<proteinExistence type="predicted"/>
<reference evidence="4" key="1">
    <citation type="submission" date="2025-08" db="UniProtKB">
        <authorList>
            <consortium name="RefSeq"/>
        </authorList>
    </citation>
    <scope>IDENTIFICATION</scope>
</reference>
<keyword evidence="2" id="KW-0812">Transmembrane</keyword>
<feature type="compositionally biased region" description="Basic and acidic residues" evidence="1">
    <location>
        <begin position="303"/>
        <end position="315"/>
    </location>
</feature>
<keyword evidence="3" id="KW-1185">Reference proteome</keyword>
<dbReference type="Proteomes" id="UP000694888">
    <property type="component" value="Unplaced"/>
</dbReference>
<evidence type="ECO:0000256" key="1">
    <source>
        <dbReference type="SAM" id="MobiDB-lite"/>
    </source>
</evidence>
<dbReference type="GeneID" id="101858752"/>
<sequence length="350" mass="39244">MARAPQTVVLCSCWPVVSALGTDGQIILIVFVPLIIIVLVIVVLKAFQEMREDREEQISVYDPFLDRGLRNRFPPYVKPPRASGTITYSVPSPTATMNPLGQQISSACSPVYTLPVTQSLGYSQYPEIDGQRILRFASVDCRTDAGGCQSYPDSEVSIVAECHARLSIKPESEPNYICPKVQDQITRPFHACQSDYPRQTGKPSQHNSFLHAAKAFQSNPYGHRSSDCENARHEKRVGDEGPKRRLRAFKKATKMLSMRLTRSNDNSETNSLTKVLHRVNRSGVIPGMQFLPKKRTKQLPSRDLQHKVRTSEQSDARSISILASCVASTVVSDVEDVRQDMKHFDENKRN</sequence>
<keyword evidence="2" id="KW-1133">Transmembrane helix</keyword>